<evidence type="ECO:0000256" key="1">
    <source>
        <dbReference type="SAM" id="MobiDB-lite"/>
    </source>
</evidence>
<keyword evidence="3" id="KW-0503">Monooxygenase</keyword>
<dbReference type="RefSeq" id="WP_102766001.1">
    <property type="nucleotide sequence ID" value="NZ_CP124551.1"/>
</dbReference>
<evidence type="ECO:0000259" key="2">
    <source>
        <dbReference type="PROSITE" id="PS51725"/>
    </source>
</evidence>
<dbReference type="GO" id="GO:0004497">
    <property type="term" value="F:monooxygenase activity"/>
    <property type="evidence" value="ECO:0007669"/>
    <property type="project" value="UniProtKB-KW"/>
</dbReference>
<evidence type="ECO:0000313" key="3">
    <source>
        <dbReference type="EMBL" id="PND39863.1"/>
    </source>
</evidence>
<dbReference type="EMBL" id="POSP01000001">
    <property type="protein sequence ID" value="PND39863.1"/>
    <property type="molecule type" value="Genomic_DNA"/>
</dbReference>
<reference evidence="3 4" key="1">
    <citation type="submission" date="2018-01" db="EMBL/GenBank/DDBJ databases">
        <title>Draft genome sequence of Paucibacter aquatile CR182 isolated from freshwater of the Nakdong River.</title>
        <authorList>
            <person name="Choi A."/>
            <person name="Chung E.J."/>
        </authorList>
    </citation>
    <scope>NUCLEOTIDE SEQUENCE [LARGE SCALE GENOMIC DNA]</scope>
    <source>
        <strain evidence="3 4">CR182</strain>
    </source>
</reference>
<dbReference type="PROSITE" id="PS51725">
    <property type="entry name" value="ABM"/>
    <property type="match status" value="1"/>
</dbReference>
<protein>
    <submittedName>
        <fullName evidence="3">Antibiotic biosynthesis monooxygenase</fullName>
    </submittedName>
</protein>
<accession>A0A2N8L2D5</accession>
<evidence type="ECO:0000313" key="4">
    <source>
        <dbReference type="Proteomes" id="UP000235916"/>
    </source>
</evidence>
<dbReference type="InterPro" id="IPR052936">
    <property type="entry name" value="Jasmonate_Hydroxylase-like"/>
</dbReference>
<dbReference type="Proteomes" id="UP000235916">
    <property type="component" value="Unassembled WGS sequence"/>
</dbReference>
<gene>
    <name evidence="3" type="ORF">C1O66_00135</name>
</gene>
<dbReference type="OrthoDB" id="9797060at2"/>
<keyword evidence="3" id="KW-0560">Oxidoreductase</keyword>
<sequence length="143" mass="15579">MILVVFEVKLAAGQREHYLALAAALRAELAQIDGFISIERFQSLSDPDTLLSLSCFRDEAAVQAWRSQAAHREGQAQGRATVFADYRLRVAAVLRDYGLHDRVQAPADSRQALEAPLAGGAQLAQPSHGCRTQSALRHAPHPP</sequence>
<dbReference type="SUPFAM" id="SSF54909">
    <property type="entry name" value="Dimeric alpha+beta barrel"/>
    <property type="match status" value="1"/>
</dbReference>
<dbReference type="PANTHER" id="PTHR37811:SF2">
    <property type="entry name" value="ABM DOMAIN-CONTAINING PROTEIN"/>
    <property type="match status" value="1"/>
</dbReference>
<organism evidence="3 4">
    <name type="scientific">Kinneretia aquatilis</name>
    <dbReference type="NCBI Taxonomy" id="2070761"/>
    <lineage>
        <taxon>Bacteria</taxon>
        <taxon>Pseudomonadati</taxon>
        <taxon>Pseudomonadota</taxon>
        <taxon>Betaproteobacteria</taxon>
        <taxon>Burkholderiales</taxon>
        <taxon>Sphaerotilaceae</taxon>
        <taxon>Roseateles</taxon>
    </lineage>
</organism>
<feature type="domain" description="ABM" evidence="2">
    <location>
        <begin position="2"/>
        <end position="90"/>
    </location>
</feature>
<dbReference type="InterPro" id="IPR011008">
    <property type="entry name" value="Dimeric_a/b-barrel"/>
</dbReference>
<dbReference type="PANTHER" id="PTHR37811">
    <property type="entry name" value="BLL5343 PROTEIN"/>
    <property type="match status" value="1"/>
</dbReference>
<proteinExistence type="predicted"/>
<name>A0A2N8L2D5_9BURK</name>
<dbReference type="Pfam" id="PF03992">
    <property type="entry name" value="ABM"/>
    <property type="match status" value="1"/>
</dbReference>
<dbReference type="AlphaFoldDB" id="A0A2N8L2D5"/>
<dbReference type="Gene3D" id="3.30.70.100">
    <property type="match status" value="1"/>
</dbReference>
<comment type="caution">
    <text evidence="3">The sequence shown here is derived from an EMBL/GenBank/DDBJ whole genome shotgun (WGS) entry which is preliminary data.</text>
</comment>
<feature type="region of interest" description="Disordered" evidence="1">
    <location>
        <begin position="123"/>
        <end position="143"/>
    </location>
</feature>
<keyword evidence="4" id="KW-1185">Reference proteome</keyword>
<dbReference type="InterPro" id="IPR007138">
    <property type="entry name" value="ABM_dom"/>
</dbReference>